<accession>A0A0N0U8M0</accession>
<dbReference type="EMBL" id="LHCI01000106">
    <property type="protein sequence ID" value="KOX90840.1"/>
    <property type="molecule type" value="Genomic_DNA"/>
</dbReference>
<proteinExistence type="predicted"/>
<dbReference type="InterPro" id="IPR043519">
    <property type="entry name" value="NT_sf"/>
</dbReference>
<dbReference type="NCBIfam" id="NF047752">
    <property type="entry name" value="MntA_antitoxin"/>
    <property type="match status" value="1"/>
</dbReference>
<dbReference type="PANTHER" id="PTHR43852">
    <property type="entry name" value="NUCLEOTIDYLTRANSFERASE"/>
    <property type="match status" value="1"/>
</dbReference>
<name>A0A0N0U8M0_THEAQ</name>
<dbReference type="PATRIC" id="fig|271.14.peg.2116"/>
<keyword evidence="2" id="KW-0808">Transferase</keyword>
<dbReference type="GO" id="GO:0016740">
    <property type="term" value="F:transferase activity"/>
    <property type="evidence" value="ECO:0007669"/>
    <property type="project" value="UniProtKB-KW"/>
</dbReference>
<feature type="domain" description="Polymerase beta nucleotidyltransferase" evidence="1">
    <location>
        <begin position="27"/>
        <end position="96"/>
    </location>
</feature>
<reference evidence="2 3" key="1">
    <citation type="submission" date="2015-07" db="EMBL/GenBank/DDBJ databases">
        <authorList>
            <person name="Noorani M."/>
        </authorList>
    </citation>
    <scope>NUCLEOTIDE SEQUENCE [LARGE SCALE GENOMIC DNA]</scope>
    <source>
        <strain evidence="3">ATCC 25104 / DSM 625 / JCM 10724 / NBRC 103206 / NCIMB 11243 / YT-1</strain>
    </source>
</reference>
<sequence length="100" mass="11356">MATSLDLDKEAVLEALRPYLQGTGTRLYLFGSWARGEGRRASDLDLALLSEKPLEDLMPLLREALEEARVVRRVDLVDLAEAEPAFRERVLREGVLWAEF</sequence>
<evidence type="ECO:0000259" key="1">
    <source>
        <dbReference type="Pfam" id="PF18765"/>
    </source>
</evidence>
<comment type="caution">
    <text evidence="2">The sequence shown here is derived from an EMBL/GenBank/DDBJ whole genome shotgun (WGS) entry which is preliminary data.</text>
</comment>
<dbReference type="Proteomes" id="UP000037685">
    <property type="component" value="Unassembled WGS sequence"/>
</dbReference>
<dbReference type="Gene3D" id="3.30.460.10">
    <property type="entry name" value="Beta Polymerase, domain 2"/>
    <property type="match status" value="1"/>
</dbReference>
<evidence type="ECO:0000313" key="2">
    <source>
        <dbReference type="EMBL" id="KOX90840.1"/>
    </source>
</evidence>
<gene>
    <name evidence="2" type="ORF">BVI061214_02038</name>
</gene>
<dbReference type="InterPro" id="IPR052930">
    <property type="entry name" value="TA_antitoxin_MntA"/>
</dbReference>
<evidence type="ECO:0000313" key="3">
    <source>
        <dbReference type="Proteomes" id="UP000037685"/>
    </source>
</evidence>
<dbReference type="Pfam" id="PF18765">
    <property type="entry name" value="Polbeta"/>
    <property type="match status" value="1"/>
</dbReference>
<dbReference type="AlphaFoldDB" id="A0A0N0U8M0"/>
<organism evidence="2 3">
    <name type="scientific">Thermus aquaticus</name>
    <dbReference type="NCBI Taxonomy" id="271"/>
    <lineage>
        <taxon>Bacteria</taxon>
        <taxon>Thermotogati</taxon>
        <taxon>Deinococcota</taxon>
        <taxon>Deinococci</taxon>
        <taxon>Thermales</taxon>
        <taxon>Thermaceae</taxon>
        <taxon>Thermus</taxon>
    </lineage>
</organism>
<dbReference type="InterPro" id="IPR041633">
    <property type="entry name" value="Polbeta"/>
</dbReference>
<dbReference type="SUPFAM" id="SSF81301">
    <property type="entry name" value="Nucleotidyltransferase"/>
    <property type="match status" value="1"/>
</dbReference>
<dbReference type="PANTHER" id="PTHR43852:SF2">
    <property type="entry name" value="PROTEIN ADENYLYLTRANSFERASE MNTA"/>
    <property type="match status" value="1"/>
</dbReference>
<protein>
    <submittedName>
        <fullName evidence="2">Nucleotidyltransferase domain protein</fullName>
    </submittedName>
</protein>
<dbReference type="RefSeq" id="WP_053768315.1">
    <property type="nucleotide sequence ID" value="NZ_LHCI01000106.1"/>
</dbReference>
<dbReference type="CDD" id="cd05403">
    <property type="entry name" value="NT_KNTase_like"/>
    <property type="match status" value="1"/>
</dbReference>